<evidence type="ECO:0000256" key="4">
    <source>
        <dbReference type="ARBA" id="ARBA00022759"/>
    </source>
</evidence>
<accession>A0A6H5HU85</accession>
<protein>
    <recommendedName>
        <fullName evidence="7">Reverse transcriptase RNase H-like domain-containing protein</fullName>
    </recommendedName>
</protein>
<dbReference type="SUPFAM" id="SSF56672">
    <property type="entry name" value="DNA/RNA polymerases"/>
    <property type="match status" value="1"/>
</dbReference>
<proteinExistence type="predicted"/>
<keyword evidence="2" id="KW-0548">Nucleotidyltransferase</keyword>
<dbReference type="EMBL" id="CADCXV010000239">
    <property type="protein sequence ID" value="CAB0029043.1"/>
    <property type="molecule type" value="Genomic_DNA"/>
</dbReference>
<keyword evidence="5" id="KW-0378">Hydrolase</keyword>
<reference evidence="8 9" key="1">
    <citation type="submission" date="2020-02" db="EMBL/GenBank/DDBJ databases">
        <authorList>
            <person name="Ferguson B K."/>
        </authorList>
    </citation>
    <scope>NUCLEOTIDE SEQUENCE [LARGE SCALE GENOMIC DNA]</scope>
</reference>
<evidence type="ECO:0000256" key="5">
    <source>
        <dbReference type="ARBA" id="ARBA00022801"/>
    </source>
</evidence>
<keyword evidence="1" id="KW-0808">Transferase</keyword>
<feature type="non-terminal residue" evidence="8">
    <location>
        <position position="157"/>
    </location>
</feature>
<dbReference type="PANTHER" id="PTHR34072:SF52">
    <property type="entry name" value="RIBONUCLEASE H"/>
    <property type="match status" value="1"/>
</dbReference>
<dbReference type="GO" id="GO:0004519">
    <property type="term" value="F:endonuclease activity"/>
    <property type="evidence" value="ECO:0007669"/>
    <property type="project" value="UniProtKB-KW"/>
</dbReference>
<dbReference type="PANTHER" id="PTHR34072">
    <property type="entry name" value="ENZYMATIC POLYPROTEIN-RELATED"/>
    <property type="match status" value="1"/>
</dbReference>
<keyword evidence="3" id="KW-0540">Nuclease</keyword>
<dbReference type="Pfam" id="PF17917">
    <property type="entry name" value="RT_RNaseH"/>
    <property type="match status" value="1"/>
</dbReference>
<evidence type="ECO:0000256" key="1">
    <source>
        <dbReference type="ARBA" id="ARBA00022679"/>
    </source>
</evidence>
<organism evidence="8 9">
    <name type="scientific">Trichogramma brassicae</name>
    <dbReference type="NCBI Taxonomy" id="86971"/>
    <lineage>
        <taxon>Eukaryota</taxon>
        <taxon>Metazoa</taxon>
        <taxon>Ecdysozoa</taxon>
        <taxon>Arthropoda</taxon>
        <taxon>Hexapoda</taxon>
        <taxon>Insecta</taxon>
        <taxon>Pterygota</taxon>
        <taxon>Neoptera</taxon>
        <taxon>Endopterygota</taxon>
        <taxon>Hymenoptera</taxon>
        <taxon>Apocrita</taxon>
        <taxon>Proctotrupomorpha</taxon>
        <taxon>Chalcidoidea</taxon>
        <taxon>Trichogrammatidae</taxon>
        <taxon>Trichogramma</taxon>
    </lineage>
</organism>
<dbReference type="GO" id="GO:0003964">
    <property type="term" value="F:RNA-directed DNA polymerase activity"/>
    <property type="evidence" value="ECO:0007669"/>
    <property type="project" value="UniProtKB-KW"/>
</dbReference>
<dbReference type="OrthoDB" id="425619at2759"/>
<name>A0A6H5HU85_9HYME</name>
<feature type="domain" description="Reverse transcriptase RNase H-like" evidence="7">
    <location>
        <begin position="2"/>
        <end position="71"/>
    </location>
</feature>
<evidence type="ECO:0000256" key="6">
    <source>
        <dbReference type="ARBA" id="ARBA00022918"/>
    </source>
</evidence>
<sequence>MASRTLKGAELNYYTTEHELLAIVWALEKFRSYVYGKPVEIRTDHQALAFLRTSRFLSQRLLRWSLLIQDYDVTITHIPVKSNVLADILSRPPAEAKMSKCPEMPTSTHSWQDSPQKSILKDLKDIRKLQADDKHLQRLQASEHNSVTLNDNGLILS</sequence>
<keyword evidence="4" id="KW-0255">Endonuclease</keyword>
<evidence type="ECO:0000256" key="3">
    <source>
        <dbReference type="ARBA" id="ARBA00022722"/>
    </source>
</evidence>
<keyword evidence="6" id="KW-0695">RNA-directed DNA polymerase</keyword>
<evidence type="ECO:0000256" key="2">
    <source>
        <dbReference type="ARBA" id="ARBA00022695"/>
    </source>
</evidence>
<evidence type="ECO:0000313" key="8">
    <source>
        <dbReference type="EMBL" id="CAB0029043.1"/>
    </source>
</evidence>
<dbReference type="InterPro" id="IPR041373">
    <property type="entry name" value="RT_RNaseH"/>
</dbReference>
<dbReference type="CDD" id="cd09274">
    <property type="entry name" value="RNase_HI_RT_Ty3"/>
    <property type="match status" value="1"/>
</dbReference>
<evidence type="ECO:0000313" key="9">
    <source>
        <dbReference type="Proteomes" id="UP000479190"/>
    </source>
</evidence>
<dbReference type="Proteomes" id="UP000479190">
    <property type="component" value="Unassembled WGS sequence"/>
</dbReference>
<evidence type="ECO:0000259" key="7">
    <source>
        <dbReference type="Pfam" id="PF17917"/>
    </source>
</evidence>
<dbReference type="InterPro" id="IPR043502">
    <property type="entry name" value="DNA/RNA_pol_sf"/>
</dbReference>
<gene>
    <name evidence="8" type="ORF">TBRA_LOCUS1135</name>
</gene>
<dbReference type="AlphaFoldDB" id="A0A6H5HU85"/>
<keyword evidence="9" id="KW-1185">Reference proteome</keyword>
<dbReference type="GO" id="GO:0016787">
    <property type="term" value="F:hydrolase activity"/>
    <property type="evidence" value="ECO:0007669"/>
    <property type="project" value="UniProtKB-KW"/>
</dbReference>